<dbReference type="GO" id="GO:0033615">
    <property type="term" value="P:mitochondrial proton-transporting ATP synthase complex assembly"/>
    <property type="evidence" value="ECO:0007669"/>
    <property type="project" value="InterPro"/>
</dbReference>
<dbReference type="GeneID" id="11533448"/>
<dbReference type="InterPro" id="IPR039196">
    <property type="entry name" value="Fmc1"/>
</dbReference>
<dbReference type="EMBL" id="HE612858">
    <property type="protein sequence ID" value="CCE62485.1"/>
    <property type="molecule type" value="Genomic_DNA"/>
</dbReference>
<keyword evidence="3" id="KW-1185">Reference proteome</keyword>
<dbReference type="eggNOG" id="ENOG502SD6J">
    <property type="taxonomic scope" value="Eukaryota"/>
</dbReference>
<dbReference type="PANTHER" id="PTHR28015:SF1">
    <property type="entry name" value="ATP SYNTHASE ASSEMBLY FACTOR FMC1, MITOCHONDRIAL"/>
    <property type="match status" value="1"/>
</dbReference>
<dbReference type="Pfam" id="PF13233">
    <property type="entry name" value="Complex1_LYR_2"/>
    <property type="match status" value="1"/>
</dbReference>
<evidence type="ECO:0000313" key="2">
    <source>
        <dbReference type="EMBL" id="CCE62485.1"/>
    </source>
</evidence>
<dbReference type="RefSeq" id="XP_003684919.1">
    <property type="nucleotide sequence ID" value="XM_003684871.1"/>
</dbReference>
<evidence type="ECO:0000313" key="3">
    <source>
        <dbReference type="Proteomes" id="UP000005666"/>
    </source>
</evidence>
<protein>
    <submittedName>
        <fullName evidence="2">Uncharacterized protein</fullName>
    </submittedName>
</protein>
<feature type="coiled-coil region" evidence="1">
    <location>
        <begin position="61"/>
        <end position="88"/>
    </location>
</feature>
<keyword evidence="1" id="KW-0175">Coiled coil</keyword>
<accession>G8BRV9</accession>
<dbReference type="Proteomes" id="UP000005666">
    <property type="component" value="Chromosome 3"/>
</dbReference>
<dbReference type="OrthoDB" id="15893at2759"/>
<proteinExistence type="predicted"/>
<name>G8BRV9_TETPH</name>
<dbReference type="KEGG" id="tpf:TPHA_0C03330"/>
<organism evidence="2 3">
    <name type="scientific">Tetrapisispora phaffii (strain ATCC 24235 / CBS 4417 / NBRC 1672 / NRRL Y-8282 / UCD 70-5)</name>
    <name type="common">Yeast</name>
    <name type="synonym">Fabospora phaffii</name>
    <dbReference type="NCBI Taxonomy" id="1071381"/>
    <lineage>
        <taxon>Eukaryota</taxon>
        <taxon>Fungi</taxon>
        <taxon>Dikarya</taxon>
        <taxon>Ascomycota</taxon>
        <taxon>Saccharomycotina</taxon>
        <taxon>Saccharomycetes</taxon>
        <taxon>Saccharomycetales</taxon>
        <taxon>Saccharomycetaceae</taxon>
        <taxon>Tetrapisispora</taxon>
    </lineage>
</organism>
<dbReference type="GO" id="GO:0005759">
    <property type="term" value="C:mitochondrial matrix"/>
    <property type="evidence" value="ECO:0007669"/>
    <property type="project" value="TreeGrafter"/>
</dbReference>
<gene>
    <name evidence="2" type="primary">TPHA0C03330</name>
    <name evidence="2" type="ordered locus">TPHA_0C03330</name>
</gene>
<dbReference type="STRING" id="1071381.G8BRV9"/>
<sequence>MAHASKTELLSLYKNLIKSAVRHDRRYKIIQEVNEINKEVTLLKYEKLKLAKSQQLLKDSNSTMALNLKAIEKKLVELKNANPSKNREFYFSPLEFRNLIRPHFEKQIRSSTGQDMINKRTLEHYKDIYLFLDNQREYDELFERYNMGEFNKMAQNVRVQKTAKRVGLEVPL</sequence>
<evidence type="ECO:0000256" key="1">
    <source>
        <dbReference type="SAM" id="Coils"/>
    </source>
</evidence>
<dbReference type="OMA" id="HRVGFEL"/>
<dbReference type="AlphaFoldDB" id="G8BRV9"/>
<reference evidence="2 3" key="1">
    <citation type="journal article" date="2011" name="Proc. Natl. Acad. Sci. U.S.A.">
        <title>Evolutionary erosion of yeast sex chromosomes by mating-type switching accidents.</title>
        <authorList>
            <person name="Gordon J.L."/>
            <person name="Armisen D."/>
            <person name="Proux-Wera E."/>
            <person name="Oheigeartaigh S.S."/>
            <person name="Byrne K.P."/>
            <person name="Wolfe K.H."/>
        </authorList>
    </citation>
    <scope>NUCLEOTIDE SEQUENCE [LARGE SCALE GENOMIC DNA]</scope>
    <source>
        <strain evidence="3">ATCC 24235 / CBS 4417 / NBRC 1672 / NRRL Y-8282 / UCD 70-5</strain>
    </source>
</reference>
<dbReference type="HOGENOM" id="CLU_128881_1_0_1"/>
<dbReference type="PANTHER" id="PTHR28015">
    <property type="entry name" value="ATP SYNTHASE ASSEMBLY FACTOR FMC1, MITOCHONDRIAL"/>
    <property type="match status" value="1"/>
</dbReference>